<proteinExistence type="predicted"/>
<name>A0A381XK82_9ZZZZ</name>
<gene>
    <name evidence="1" type="ORF">METZ01_LOCUS118018</name>
</gene>
<accession>A0A381XK82</accession>
<dbReference type="SUPFAM" id="SSF101908">
    <property type="entry name" value="Putative isomerase YbhE"/>
    <property type="match status" value="1"/>
</dbReference>
<dbReference type="InterPro" id="IPR013211">
    <property type="entry name" value="LVIVD"/>
</dbReference>
<organism evidence="1">
    <name type="scientific">marine metagenome</name>
    <dbReference type="NCBI Taxonomy" id="408172"/>
    <lineage>
        <taxon>unclassified sequences</taxon>
        <taxon>metagenomes</taxon>
        <taxon>ecological metagenomes</taxon>
    </lineage>
</organism>
<evidence type="ECO:0008006" key="2">
    <source>
        <dbReference type="Google" id="ProtNLM"/>
    </source>
</evidence>
<reference evidence="1" key="1">
    <citation type="submission" date="2018-05" db="EMBL/GenBank/DDBJ databases">
        <authorList>
            <person name="Lanie J.A."/>
            <person name="Ng W.-L."/>
            <person name="Kazmierczak K.M."/>
            <person name="Andrzejewski T.M."/>
            <person name="Davidsen T.M."/>
            <person name="Wayne K.J."/>
            <person name="Tettelin H."/>
            <person name="Glass J.I."/>
            <person name="Rusch D."/>
            <person name="Podicherti R."/>
            <person name="Tsui H.-C.T."/>
            <person name="Winkler M.E."/>
        </authorList>
    </citation>
    <scope>NUCLEOTIDE SEQUENCE</scope>
</reference>
<dbReference type="AlphaFoldDB" id="A0A381XK82"/>
<protein>
    <recommendedName>
        <fullName evidence="2">BIG2 domain-containing protein</fullName>
    </recommendedName>
</protein>
<dbReference type="EMBL" id="UINC01015484">
    <property type="protein sequence ID" value="SVA65164.1"/>
    <property type="molecule type" value="Genomic_DNA"/>
</dbReference>
<sequence length="693" mass="76728">MDRCRLVFTCTTLLLANITVQAQDDDSLFFQFEPDSLDLTIGDSANVKITLFSEDSSLSNNQFLMTGAWRAVEVRPWISNPKGVANVQVKVFKPGSFKLRARSITPDRFKRVRGSMPITVPFPPIAKVEFIYPPGTAYEGTTIEFAARVLDQAGITRQDVQLVFESLSPEIADFDKFGHLTVYRRGRVQLTVTAEGISSSTDLRIVRNPVRKIELSLEEDDYRTGDVITFKARALTASGRAVEDAPVVFSFTGKAVYGIGLPASGQITPQGKFVAENPGDYTVFATSGGYTASKTIRITPRNIQKRAKLVGHGLITDVFTSDLWVWQGVGEFKDRDFAVTGTWEANGEAYFWEVTDPSNLVIIDTVTVDARTVNDVKVSADGRIGVLTREGASTRKNGVVILDVSNPFDVKILSEFNDGLTGGVHNAFIYDNHVYAVNNGRKYDIINISDPVNPWRVGSYELNTPGHSIHDVWIENGIAYSSNWSDGVHVVDIGGLNFSEQNRHTIMDNPVLQAAGKGSHKNPILMSSKTDTTGRNHAAFPFLSKSTGDFYVIAGDEHFPFGLGEIENMEPANPRGGYHFLNMNDYNDPVEEAIYQVPEAGSHNLWVKGDTLYTAFYQGGLRVVDISGELLGDLYKQGREIAFYLSNHKNGRMSNATMVWGPQPYKNHIFFSDMNSGLYAVKLVEYDFSEDDD</sequence>
<dbReference type="Pfam" id="PF08309">
    <property type="entry name" value="LVIVD"/>
    <property type="match status" value="3"/>
</dbReference>
<evidence type="ECO:0000313" key="1">
    <source>
        <dbReference type="EMBL" id="SVA65164.1"/>
    </source>
</evidence>